<evidence type="ECO:0000313" key="1">
    <source>
        <dbReference type="EMBL" id="DAE03566.1"/>
    </source>
</evidence>
<protein>
    <submittedName>
        <fullName evidence="1">Uncharacterized protein</fullName>
    </submittedName>
</protein>
<proteinExistence type="predicted"/>
<sequence>MPHFFAKYNHSPRFEFENLIPHFRFWFFIPCF</sequence>
<name>A0A8S5P910_9CAUD</name>
<organism evidence="1">
    <name type="scientific">Siphoviridae sp. ctpoI7</name>
    <dbReference type="NCBI Taxonomy" id="2825678"/>
    <lineage>
        <taxon>Viruses</taxon>
        <taxon>Duplodnaviria</taxon>
        <taxon>Heunggongvirae</taxon>
        <taxon>Uroviricota</taxon>
        <taxon>Caudoviricetes</taxon>
    </lineage>
</organism>
<dbReference type="EMBL" id="BK015368">
    <property type="protein sequence ID" value="DAE03566.1"/>
    <property type="molecule type" value="Genomic_DNA"/>
</dbReference>
<reference evidence="1" key="1">
    <citation type="journal article" date="2021" name="Proc. Natl. Acad. Sci. U.S.A.">
        <title>A Catalog of Tens of Thousands of Viruses from Human Metagenomes Reveals Hidden Associations with Chronic Diseases.</title>
        <authorList>
            <person name="Tisza M.J."/>
            <person name="Buck C.B."/>
        </authorList>
    </citation>
    <scope>NUCLEOTIDE SEQUENCE</scope>
    <source>
        <strain evidence="1">CtpoI7</strain>
    </source>
</reference>
<accession>A0A8S5P910</accession>